<evidence type="ECO:0000313" key="2">
    <source>
        <dbReference type="EMBL" id="MFC7321305.1"/>
    </source>
</evidence>
<feature type="transmembrane region" description="Helical" evidence="1">
    <location>
        <begin position="6"/>
        <end position="25"/>
    </location>
</feature>
<reference evidence="3" key="1">
    <citation type="journal article" date="2019" name="Int. J. Syst. Evol. Microbiol.">
        <title>The Global Catalogue of Microorganisms (GCM) 10K type strain sequencing project: providing services to taxonomists for standard genome sequencing and annotation.</title>
        <authorList>
            <consortium name="The Broad Institute Genomics Platform"/>
            <consortium name="The Broad Institute Genome Sequencing Center for Infectious Disease"/>
            <person name="Wu L."/>
            <person name="Ma J."/>
        </authorList>
    </citation>
    <scope>NUCLEOTIDE SEQUENCE [LARGE SCALE GENOMIC DNA]</scope>
    <source>
        <strain evidence="3">CCUG 73951</strain>
    </source>
</reference>
<feature type="transmembrane region" description="Helical" evidence="1">
    <location>
        <begin position="74"/>
        <end position="96"/>
    </location>
</feature>
<evidence type="ECO:0000313" key="3">
    <source>
        <dbReference type="Proteomes" id="UP001596494"/>
    </source>
</evidence>
<comment type="caution">
    <text evidence="2">The sequence shown here is derived from an EMBL/GenBank/DDBJ whole genome shotgun (WGS) entry which is preliminary data.</text>
</comment>
<keyword evidence="1" id="KW-0472">Membrane</keyword>
<dbReference type="EMBL" id="JBHTBY010000008">
    <property type="protein sequence ID" value="MFC7321305.1"/>
    <property type="molecule type" value="Genomic_DNA"/>
</dbReference>
<gene>
    <name evidence="2" type="ORF">ACFQMN_10465</name>
</gene>
<proteinExistence type="predicted"/>
<dbReference type="Proteomes" id="UP001596494">
    <property type="component" value="Unassembled WGS sequence"/>
</dbReference>
<dbReference type="RefSeq" id="WP_289216411.1">
    <property type="nucleotide sequence ID" value="NZ_JAPVRC010000006.1"/>
</dbReference>
<sequence length="100" mass="11059">MNDMWMGLLGLIGGGLGVLLTFLITKKLGKKKHIYDERQEFVSAKAKAAGWNTTLVLILIAWGLIILFDGISVSFFIMTGLYVAHCLTLMGTSIYFSTRN</sequence>
<keyword evidence="1" id="KW-1133">Transmembrane helix</keyword>
<accession>A0ABW2K5A6</accession>
<organism evidence="2 3">
    <name type="scientific">Halobacillus campisalis</name>
    <dbReference type="NCBI Taxonomy" id="435909"/>
    <lineage>
        <taxon>Bacteria</taxon>
        <taxon>Bacillati</taxon>
        <taxon>Bacillota</taxon>
        <taxon>Bacilli</taxon>
        <taxon>Bacillales</taxon>
        <taxon>Bacillaceae</taxon>
        <taxon>Halobacillus</taxon>
    </lineage>
</organism>
<feature type="transmembrane region" description="Helical" evidence="1">
    <location>
        <begin position="46"/>
        <end position="68"/>
    </location>
</feature>
<keyword evidence="1" id="KW-0812">Transmembrane</keyword>
<name>A0ABW2K5A6_9BACI</name>
<protein>
    <submittedName>
        <fullName evidence="2">DUF2178 domain-containing protein</fullName>
    </submittedName>
</protein>
<evidence type="ECO:0000256" key="1">
    <source>
        <dbReference type="SAM" id="Phobius"/>
    </source>
</evidence>
<keyword evidence="3" id="KW-1185">Reference proteome</keyword>